<keyword evidence="3" id="KW-0053">Apoptosis</keyword>
<name>A0A3P9DHL1_9CICH</name>
<comment type="caution">
    <text evidence="8">Lacks conserved residue(s) required for the propagation of feature annotation.</text>
</comment>
<dbReference type="Pfam" id="PF00020">
    <property type="entry name" value="TNFR_c6"/>
    <property type="match status" value="3"/>
</dbReference>
<reference evidence="10" key="3">
    <citation type="submission" date="2025-09" db="UniProtKB">
        <authorList>
            <consortium name="Ensembl"/>
        </authorList>
    </citation>
    <scope>IDENTIFICATION</scope>
</reference>
<dbReference type="InterPro" id="IPR001368">
    <property type="entry name" value="TNFR/NGFR_Cys_rich_reg"/>
</dbReference>
<accession>A0A3P9DHL1</accession>
<dbReference type="Ensembl" id="ENSMZET00005035427.1">
    <property type="protein sequence ID" value="ENSMZEP00005034225.1"/>
    <property type="gene ID" value="ENSMZEG00005025584.1"/>
</dbReference>
<dbReference type="InterPro" id="IPR052459">
    <property type="entry name" value="TNFRSF_decoy_receptor"/>
</dbReference>
<dbReference type="PANTHER" id="PTHR23097">
    <property type="entry name" value="TUMOR NECROSIS FACTOR RECEPTOR SUPERFAMILY MEMBER"/>
    <property type="match status" value="1"/>
</dbReference>
<dbReference type="GeneTree" id="ENSGT00940000155167"/>
<dbReference type="SMART" id="SM00208">
    <property type="entry name" value="TNFR"/>
    <property type="match status" value="4"/>
</dbReference>
<proteinExistence type="predicted"/>
<reference evidence="10" key="2">
    <citation type="submission" date="2025-08" db="UniProtKB">
        <authorList>
            <consortium name="Ensembl"/>
        </authorList>
    </citation>
    <scope>IDENTIFICATION</scope>
</reference>
<feature type="disulfide bond" evidence="8">
    <location>
        <begin position="92"/>
        <end position="107"/>
    </location>
</feature>
<feature type="disulfide bond" evidence="8">
    <location>
        <begin position="114"/>
        <end position="132"/>
    </location>
</feature>
<evidence type="ECO:0000256" key="1">
    <source>
        <dbReference type="ARBA" id="ARBA00004613"/>
    </source>
</evidence>
<evidence type="ECO:0000256" key="8">
    <source>
        <dbReference type="PROSITE-ProRule" id="PRU00206"/>
    </source>
</evidence>
<evidence type="ECO:0000259" key="9">
    <source>
        <dbReference type="PROSITE" id="PS50050"/>
    </source>
</evidence>
<dbReference type="AlphaFoldDB" id="A0A3P9DHL1"/>
<protein>
    <submittedName>
        <fullName evidence="10">Tumor necrosis factor receptor superfamily member 6B</fullName>
    </submittedName>
</protein>
<evidence type="ECO:0000313" key="10">
    <source>
        <dbReference type="Ensembl" id="ENSMZEP00005034225.1"/>
    </source>
</evidence>
<evidence type="ECO:0000313" key="11">
    <source>
        <dbReference type="Proteomes" id="UP000265160"/>
    </source>
</evidence>
<evidence type="ECO:0000256" key="4">
    <source>
        <dbReference type="ARBA" id="ARBA00022729"/>
    </source>
</evidence>
<feature type="domain" description="TNFR-Cys" evidence="9">
    <location>
        <begin position="91"/>
        <end position="132"/>
    </location>
</feature>
<dbReference type="PANTHER" id="PTHR23097:SF90">
    <property type="entry name" value="TUMOR NECROSIS FACTOR RECEPTOR SUPERFAMILY MEMBER 11B"/>
    <property type="match status" value="1"/>
</dbReference>
<dbReference type="GO" id="GO:0005576">
    <property type="term" value="C:extracellular region"/>
    <property type="evidence" value="ECO:0007669"/>
    <property type="project" value="UniProtKB-SubCell"/>
</dbReference>
<evidence type="ECO:0000256" key="3">
    <source>
        <dbReference type="ARBA" id="ARBA00022703"/>
    </source>
</evidence>
<dbReference type="STRING" id="106582.ENSMZEP00005034225"/>
<feature type="domain" description="TNFR-Cys" evidence="9">
    <location>
        <begin position="158"/>
        <end position="198"/>
    </location>
</feature>
<evidence type="ECO:0000256" key="5">
    <source>
        <dbReference type="ARBA" id="ARBA00022737"/>
    </source>
</evidence>
<dbReference type="SUPFAM" id="SSF57586">
    <property type="entry name" value="TNF receptor-like"/>
    <property type="match status" value="2"/>
</dbReference>
<keyword evidence="6 8" id="KW-1015">Disulfide bond</keyword>
<feature type="disulfide bond" evidence="8">
    <location>
        <begin position="180"/>
        <end position="198"/>
    </location>
</feature>
<dbReference type="PROSITE" id="PS50050">
    <property type="entry name" value="TNFR_NGFR_2"/>
    <property type="match status" value="2"/>
</dbReference>
<feature type="repeat" description="TNFR-Cys" evidence="8">
    <location>
        <begin position="91"/>
        <end position="132"/>
    </location>
</feature>
<dbReference type="Gene3D" id="2.10.50.10">
    <property type="entry name" value="Tumor Necrosis Factor Receptor, subunit A, domain 2"/>
    <property type="match status" value="3"/>
</dbReference>
<evidence type="ECO:0000256" key="7">
    <source>
        <dbReference type="ARBA" id="ARBA00023180"/>
    </source>
</evidence>
<evidence type="ECO:0000256" key="6">
    <source>
        <dbReference type="ARBA" id="ARBA00023157"/>
    </source>
</evidence>
<reference evidence="10 11" key="1">
    <citation type="journal article" date="2014" name="Nature">
        <title>The genomic substrate for adaptive radiation in African cichlid fish.</title>
        <authorList>
            <person name="Brawand D."/>
            <person name="Wagner C.E."/>
            <person name="Li Y.I."/>
            <person name="Malinsky M."/>
            <person name="Keller I."/>
            <person name="Fan S."/>
            <person name="Simakov O."/>
            <person name="Ng A.Y."/>
            <person name="Lim Z.W."/>
            <person name="Bezault E."/>
            <person name="Turner-Maier J."/>
            <person name="Johnson J."/>
            <person name="Alcazar R."/>
            <person name="Noh H.J."/>
            <person name="Russell P."/>
            <person name="Aken B."/>
            <person name="Alfoldi J."/>
            <person name="Amemiya C."/>
            <person name="Azzouzi N."/>
            <person name="Baroiller J.F."/>
            <person name="Barloy-Hubler F."/>
            <person name="Berlin A."/>
            <person name="Bloomquist R."/>
            <person name="Carleton K.L."/>
            <person name="Conte M.A."/>
            <person name="D'Cotta H."/>
            <person name="Eshel O."/>
            <person name="Gaffney L."/>
            <person name="Galibert F."/>
            <person name="Gante H.F."/>
            <person name="Gnerre S."/>
            <person name="Greuter L."/>
            <person name="Guyon R."/>
            <person name="Haddad N.S."/>
            <person name="Haerty W."/>
            <person name="Harris R.M."/>
            <person name="Hofmann H.A."/>
            <person name="Hourlier T."/>
            <person name="Hulata G."/>
            <person name="Jaffe D.B."/>
            <person name="Lara M."/>
            <person name="Lee A.P."/>
            <person name="MacCallum I."/>
            <person name="Mwaiko S."/>
            <person name="Nikaido M."/>
            <person name="Nishihara H."/>
            <person name="Ozouf-Costaz C."/>
            <person name="Penman D.J."/>
            <person name="Przybylski D."/>
            <person name="Rakotomanga M."/>
            <person name="Renn S.C.P."/>
            <person name="Ribeiro F.J."/>
            <person name="Ron M."/>
            <person name="Salzburger W."/>
            <person name="Sanchez-Pulido L."/>
            <person name="Santos M.E."/>
            <person name="Searle S."/>
            <person name="Sharpe T."/>
            <person name="Swofford R."/>
            <person name="Tan F.J."/>
            <person name="Williams L."/>
            <person name="Young S."/>
            <person name="Yin S."/>
            <person name="Okada N."/>
            <person name="Kocher T.D."/>
            <person name="Miska E.A."/>
            <person name="Lander E.S."/>
            <person name="Venkatesh B."/>
            <person name="Fernald R.D."/>
            <person name="Meyer A."/>
            <person name="Ponting C.P."/>
            <person name="Streelman J.T."/>
            <person name="Lindblad-Toh K."/>
            <person name="Seehausen O."/>
            <person name="Di Palma F."/>
        </authorList>
    </citation>
    <scope>NUCLEOTIDE SEQUENCE</scope>
</reference>
<dbReference type="Pfam" id="PF21733">
    <property type="entry name" value="Death_3"/>
    <property type="match status" value="1"/>
</dbReference>
<comment type="subcellular location">
    <subcellularLocation>
        <location evidence="1">Secreted</location>
    </subcellularLocation>
</comment>
<keyword evidence="5" id="KW-0677">Repeat</keyword>
<dbReference type="CDD" id="cd00185">
    <property type="entry name" value="TNFRSF"/>
    <property type="match status" value="1"/>
</dbReference>
<feature type="repeat" description="TNFR-Cys" evidence="8">
    <location>
        <begin position="158"/>
        <end position="198"/>
    </location>
</feature>
<evidence type="ECO:0000256" key="2">
    <source>
        <dbReference type="ARBA" id="ARBA00022525"/>
    </source>
</evidence>
<keyword evidence="4" id="KW-0732">Signal</keyword>
<dbReference type="InterPro" id="IPR048522">
    <property type="entry name" value="Death_3_fish"/>
</dbReference>
<keyword evidence="2" id="KW-0964">Secreted</keyword>
<dbReference type="GO" id="GO:0006915">
    <property type="term" value="P:apoptotic process"/>
    <property type="evidence" value="ECO:0007669"/>
    <property type="project" value="UniProtKB-KW"/>
</dbReference>
<feature type="disulfide bond" evidence="8">
    <location>
        <begin position="159"/>
        <end position="174"/>
    </location>
</feature>
<keyword evidence="7" id="KW-0325">Glycoprotein</keyword>
<organism evidence="10 11">
    <name type="scientific">Maylandia zebra</name>
    <name type="common">zebra mbuna</name>
    <dbReference type="NCBI Taxonomy" id="106582"/>
    <lineage>
        <taxon>Eukaryota</taxon>
        <taxon>Metazoa</taxon>
        <taxon>Chordata</taxon>
        <taxon>Craniata</taxon>
        <taxon>Vertebrata</taxon>
        <taxon>Euteleostomi</taxon>
        <taxon>Actinopterygii</taxon>
        <taxon>Neopterygii</taxon>
        <taxon>Teleostei</taxon>
        <taxon>Neoteleostei</taxon>
        <taxon>Acanthomorphata</taxon>
        <taxon>Ovalentaria</taxon>
        <taxon>Cichlomorphae</taxon>
        <taxon>Cichliformes</taxon>
        <taxon>Cichlidae</taxon>
        <taxon>African cichlids</taxon>
        <taxon>Pseudocrenilabrinae</taxon>
        <taxon>Haplochromini</taxon>
        <taxon>Maylandia</taxon>
        <taxon>Maylandia zebra complex</taxon>
    </lineage>
</organism>
<sequence length="346" mass="38440">MSYLWCNIGSVLFCCFFNFSHNVTCHFSLQLIVPALFLLSGSLCGASVVDPVLTFDHRDPVTGEILKCPKCPPGTFMSAHCTATTPTQCQPCKNGHFTDLWNYLPRCLYCNDLCTGNLEVETECFYSADDFCIQHTECGPGYGVQTKGTQQTNTVCEKCPEGYFSSSSSAVDLCVKHQECSSGQSVLLTGSAYSDTVCGTCESLANGGETLRTFLSGFFHAHRMRVGKIKKFVSKCQLNHCLLATDTSLPCQKRGPISPNREPLMDHIIDWLAKAPEEKLRKIPDMLTASDLNSMAEKLKKRLHEIKQQNPNCSLTIDEGSFSHCQTQEQWRMSRRLLGKCCQVTC</sequence>
<keyword evidence="11" id="KW-1185">Reference proteome</keyword>
<dbReference type="Proteomes" id="UP000265160">
    <property type="component" value="LG11"/>
</dbReference>